<name>A0AAE0U9U7_SORBR</name>
<dbReference type="EMBL" id="JAUTDP010000010">
    <property type="protein sequence ID" value="KAK3395784.1"/>
    <property type="molecule type" value="Genomic_DNA"/>
</dbReference>
<feature type="region of interest" description="Disordered" evidence="1">
    <location>
        <begin position="141"/>
        <end position="182"/>
    </location>
</feature>
<evidence type="ECO:0000313" key="2">
    <source>
        <dbReference type="EMBL" id="KAK3395784.1"/>
    </source>
</evidence>
<accession>A0AAE0U9U7</accession>
<sequence length="233" mass="25849">MTSAANMAVREKRRGASQQDIDQMEVRKAMTAAEYSRRQFVLNFAASKDIQLLVPGKKADAIKEAEEWTVVWLAQNELTTVSNDFFKYTVDSRLWSKLVGDDIPFPFAFMKCPNNPSDGENRSRAPTPKSDVSLTNTAVESVGTASAPPTASAPNLSTSKQVKRHSIQRSESDIGTVTRSHTDIKKAKATEIPLDKARSLSLDSVDDDLKVPKKSSNRFLVRLSRSWSRRVSS</sequence>
<feature type="compositionally biased region" description="Low complexity" evidence="1">
    <location>
        <begin position="144"/>
        <end position="159"/>
    </location>
</feature>
<protein>
    <submittedName>
        <fullName evidence="2">Uncharacterized protein</fullName>
    </submittedName>
</protein>
<evidence type="ECO:0000313" key="3">
    <source>
        <dbReference type="Proteomes" id="UP001281003"/>
    </source>
</evidence>
<keyword evidence="3" id="KW-1185">Reference proteome</keyword>
<comment type="caution">
    <text evidence="2">The sequence shown here is derived from an EMBL/GenBank/DDBJ whole genome shotgun (WGS) entry which is preliminary data.</text>
</comment>
<evidence type="ECO:0000256" key="1">
    <source>
        <dbReference type="SAM" id="MobiDB-lite"/>
    </source>
</evidence>
<dbReference type="Proteomes" id="UP001281003">
    <property type="component" value="Unassembled WGS sequence"/>
</dbReference>
<gene>
    <name evidence="2" type="ORF">B0T20DRAFT_45036</name>
</gene>
<reference evidence="2" key="1">
    <citation type="journal article" date="2023" name="Mol. Phylogenet. Evol.">
        <title>Genome-scale phylogeny and comparative genomics of the fungal order Sordariales.</title>
        <authorList>
            <person name="Hensen N."/>
            <person name="Bonometti L."/>
            <person name="Westerberg I."/>
            <person name="Brannstrom I.O."/>
            <person name="Guillou S."/>
            <person name="Cros-Aarteil S."/>
            <person name="Calhoun S."/>
            <person name="Haridas S."/>
            <person name="Kuo A."/>
            <person name="Mondo S."/>
            <person name="Pangilinan J."/>
            <person name="Riley R."/>
            <person name="LaButti K."/>
            <person name="Andreopoulos B."/>
            <person name="Lipzen A."/>
            <person name="Chen C."/>
            <person name="Yan M."/>
            <person name="Daum C."/>
            <person name="Ng V."/>
            <person name="Clum A."/>
            <person name="Steindorff A."/>
            <person name="Ohm R.A."/>
            <person name="Martin F."/>
            <person name="Silar P."/>
            <person name="Natvig D.O."/>
            <person name="Lalanne C."/>
            <person name="Gautier V."/>
            <person name="Ament-Velasquez S.L."/>
            <person name="Kruys A."/>
            <person name="Hutchinson M.I."/>
            <person name="Powell A.J."/>
            <person name="Barry K."/>
            <person name="Miller A.N."/>
            <person name="Grigoriev I.V."/>
            <person name="Debuchy R."/>
            <person name="Gladieux P."/>
            <person name="Hiltunen Thoren M."/>
            <person name="Johannesson H."/>
        </authorList>
    </citation>
    <scope>NUCLEOTIDE SEQUENCE</scope>
    <source>
        <strain evidence="2">FGSC 1904</strain>
    </source>
</reference>
<proteinExistence type="predicted"/>
<organism evidence="2 3">
    <name type="scientific">Sordaria brevicollis</name>
    <dbReference type="NCBI Taxonomy" id="83679"/>
    <lineage>
        <taxon>Eukaryota</taxon>
        <taxon>Fungi</taxon>
        <taxon>Dikarya</taxon>
        <taxon>Ascomycota</taxon>
        <taxon>Pezizomycotina</taxon>
        <taxon>Sordariomycetes</taxon>
        <taxon>Sordariomycetidae</taxon>
        <taxon>Sordariales</taxon>
        <taxon>Sordariaceae</taxon>
        <taxon>Sordaria</taxon>
    </lineage>
</organism>
<reference evidence="2" key="2">
    <citation type="submission" date="2023-07" db="EMBL/GenBank/DDBJ databases">
        <authorList>
            <consortium name="Lawrence Berkeley National Laboratory"/>
            <person name="Haridas S."/>
            <person name="Hensen N."/>
            <person name="Bonometti L."/>
            <person name="Westerberg I."/>
            <person name="Brannstrom I.O."/>
            <person name="Guillou S."/>
            <person name="Cros-Aarteil S."/>
            <person name="Calhoun S."/>
            <person name="Kuo A."/>
            <person name="Mondo S."/>
            <person name="Pangilinan J."/>
            <person name="Riley R."/>
            <person name="LaButti K."/>
            <person name="Andreopoulos B."/>
            <person name="Lipzen A."/>
            <person name="Chen C."/>
            <person name="Yanf M."/>
            <person name="Daum C."/>
            <person name="Ng V."/>
            <person name="Clum A."/>
            <person name="Steindorff A."/>
            <person name="Ohm R."/>
            <person name="Martin F."/>
            <person name="Silar P."/>
            <person name="Natvig D."/>
            <person name="Lalanne C."/>
            <person name="Gautier V."/>
            <person name="Ament-velasquez S.L."/>
            <person name="Kruys A."/>
            <person name="Hutchinson M.I."/>
            <person name="Powell A.J."/>
            <person name="Barry K."/>
            <person name="Miller A.N."/>
            <person name="Grigoriev I.V."/>
            <person name="Debuchy R."/>
            <person name="Gladieux P."/>
            <person name="Thoren M.H."/>
            <person name="Johannesson H."/>
        </authorList>
    </citation>
    <scope>NUCLEOTIDE SEQUENCE</scope>
    <source>
        <strain evidence="2">FGSC 1904</strain>
    </source>
</reference>
<dbReference type="AlphaFoldDB" id="A0AAE0U9U7"/>